<dbReference type="AlphaFoldDB" id="A0A1E4SX31"/>
<evidence type="ECO:0000256" key="1">
    <source>
        <dbReference type="SAM" id="MobiDB-lite"/>
    </source>
</evidence>
<evidence type="ECO:0000313" key="2">
    <source>
        <dbReference type="EMBL" id="ODV84046.1"/>
    </source>
</evidence>
<dbReference type="EMBL" id="KV453859">
    <property type="protein sequence ID" value="ODV84046.1"/>
    <property type="molecule type" value="Genomic_DNA"/>
</dbReference>
<name>A0A1E4SX31_9ASCO</name>
<organism evidence="2 3">
    <name type="scientific">[Candida] arabinofermentans NRRL YB-2248</name>
    <dbReference type="NCBI Taxonomy" id="983967"/>
    <lineage>
        <taxon>Eukaryota</taxon>
        <taxon>Fungi</taxon>
        <taxon>Dikarya</taxon>
        <taxon>Ascomycota</taxon>
        <taxon>Saccharomycotina</taxon>
        <taxon>Pichiomycetes</taxon>
        <taxon>Pichiales</taxon>
        <taxon>Pichiaceae</taxon>
        <taxon>Ogataea</taxon>
        <taxon>Ogataea/Candida clade</taxon>
    </lineage>
</organism>
<accession>A0A1E4SX31</accession>
<keyword evidence="3" id="KW-1185">Reference proteome</keyword>
<reference evidence="3" key="1">
    <citation type="submission" date="2016-04" db="EMBL/GenBank/DDBJ databases">
        <title>Comparative genomics of biotechnologically important yeasts.</title>
        <authorList>
            <consortium name="DOE Joint Genome Institute"/>
            <person name="Riley R."/>
            <person name="Haridas S."/>
            <person name="Wolfe K.H."/>
            <person name="Lopes M.R."/>
            <person name="Hittinger C.T."/>
            <person name="Goker M."/>
            <person name="Salamov A."/>
            <person name="Wisecaver J."/>
            <person name="Long T.M."/>
            <person name="Aerts A.L."/>
            <person name="Barry K."/>
            <person name="Choi C."/>
            <person name="Clum A."/>
            <person name="Coughlan A.Y."/>
            <person name="Deshpande S."/>
            <person name="Douglass A.P."/>
            <person name="Hanson S.J."/>
            <person name="Klenk H.-P."/>
            <person name="Labutti K."/>
            <person name="Lapidus A."/>
            <person name="Lindquist E."/>
            <person name="Lipzen A."/>
            <person name="Meier-Kolthoff J.P."/>
            <person name="Ohm R.A."/>
            <person name="Otillar R.P."/>
            <person name="Pangilinan J."/>
            <person name="Peng Y."/>
            <person name="Rokas A."/>
            <person name="Rosa C.A."/>
            <person name="Scheuner C."/>
            <person name="Sibirny A.A."/>
            <person name="Slot J.C."/>
            <person name="Stielow J.B."/>
            <person name="Sun H."/>
            <person name="Kurtzman C.P."/>
            <person name="Blackwell M."/>
            <person name="Grigoriev I.V."/>
            <person name="Jeffries T.W."/>
        </authorList>
    </citation>
    <scope>NUCLEOTIDE SEQUENCE [LARGE SCALE GENOMIC DNA]</scope>
    <source>
        <strain evidence="3">NRRL YB-2248</strain>
    </source>
</reference>
<protein>
    <submittedName>
        <fullName evidence="2">Uncharacterized protein</fullName>
    </submittedName>
</protein>
<dbReference type="Proteomes" id="UP000094801">
    <property type="component" value="Unassembled WGS sequence"/>
</dbReference>
<sequence>MTYIGDSTYQFFNRMILFFNDSMFFKRNVNFRNVIPYELLNYDDDDDDGLSDNEQLTVFTTTTNNHKIKRKLSISSHSNKRINSNSKRDILSGTLDSSDIDDAITSANSSPERQQKQEQKQKVKHTDNNNNNMYQSQQQQQQQQQQNNFTSITKLKNLLQQKEITNVYNFPIFLINCKINNLISPPIMNNNNDVNYIIQQELNSNYHDHNQRHKQHKFKNLLLCIAGVTDKEESIELTILSKDVIKFIFNDNNININNYSINELNNKIHQRLTNMIINQTSYNMVIKLHHKKVNYKGDFIKCFKWCYTDYDEYDINE</sequence>
<proteinExistence type="predicted"/>
<feature type="compositionally biased region" description="Basic and acidic residues" evidence="1">
    <location>
        <begin position="113"/>
        <end position="127"/>
    </location>
</feature>
<gene>
    <name evidence="2" type="ORF">CANARDRAFT_29495</name>
</gene>
<evidence type="ECO:0000313" key="3">
    <source>
        <dbReference type="Proteomes" id="UP000094801"/>
    </source>
</evidence>
<feature type="compositionally biased region" description="Low complexity" evidence="1">
    <location>
        <begin position="128"/>
        <end position="145"/>
    </location>
</feature>
<feature type="region of interest" description="Disordered" evidence="1">
    <location>
        <begin position="101"/>
        <end position="145"/>
    </location>
</feature>